<dbReference type="GO" id="GO:0005507">
    <property type="term" value="F:copper ion binding"/>
    <property type="evidence" value="ECO:0007669"/>
    <property type="project" value="InterPro"/>
</dbReference>
<comment type="similarity">
    <text evidence="1">Belongs to the copper/topaquinone oxidase family.</text>
</comment>
<dbReference type="SUPFAM" id="SSF49998">
    <property type="entry name" value="Amine oxidase catalytic domain"/>
    <property type="match status" value="1"/>
</dbReference>
<comment type="cofactor">
    <cofactor evidence="1">
        <name>Cu cation</name>
        <dbReference type="ChEBI" id="CHEBI:23378"/>
    </cofactor>
    <text evidence="1">Contains 1 topaquinone per subunit.</text>
</comment>
<name>A0A835N0L3_9ROSI</name>
<dbReference type="Gene3D" id="2.70.98.20">
    <property type="entry name" value="Copper amine oxidase, catalytic domain"/>
    <property type="match status" value="2"/>
</dbReference>
<reference evidence="3 4" key="1">
    <citation type="submission" date="2020-10" db="EMBL/GenBank/DDBJ databases">
        <title>Plant Genome Project.</title>
        <authorList>
            <person name="Zhang R.-G."/>
        </authorList>
    </citation>
    <scope>NUCLEOTIDE SEQUENCE [LARGE SCALE GENOMIC DNA]</scope>
    <source>
        <strain evidence="3">FAFU-HL-1</strain>
        <tissue evidence="3">Leaf</tissue>
    </source>
</reference>
<dbReference type="InterPro" id="IPR015798">
    <property type="entry name" value="Cu_amine_oxidase_C"/>
</dbReference>
<keyword evidence="4" id="KW-1185">Reference proteome</keyword>
<evidence type="ECO:0000256" key="1">
    <source>
        <dbReference type="RuleBase" id="RU000672"/>
    </source>
</evidence>
<keyword evidence="1" id="KW-0801">TPQ</keyword>
<dbReference type="EMBL" id="JADGMS010000003">
    <property type="protein sequence ID" value="KAF9685717.1"/>
    <property type="molecule type" value="Genomic_DNA"/>
</dbReference>
<keyword evidence="1" id="KW-0186">Copper</keyword>
<evidence type="ECO:0000259" key="2">
    <source>
        <dbReference type="Pfam" id="PF01179"/>
    </source>
</evidence>
<dbReference type="GO" id="GO:0008131">
    <property type="term" value="F:primary methylamine oxidase activity"/>
    <property type="evidence" value="ECO:0007669"/>
    <property type="project" value="InterPro"/>
</dbReference>
<dbReference type="InterPro" id="IPR000269">
    <property type="entry name" value="Cu_amine_oxidase"/>
</dbReference>
<dbReference type="PANTHER" id="PTHR10638">
    <property type="entry name" value="COPPER AMINE OXIDASE"/>
    <property type="match status" value="1"/>
</dbReference>
<sequence length="167" mass="18479">MMVEGNSSVNTNPIPGQENLFGALLSENVIGVILDHYITFYLDMDIDGSDNSFVNPDKKDSGRKPVGYKVVPGGTAANLLDHDDPSQKRGAFANNQIWITPYNHSEQWAGGLFVYQSQGEDTLAVWSERHCNLSVSREVLPDDICQRQARSDRIDSSSSWQGSSSRE</sequence>
<dbReference type="PANTHER" id="PTHR10638:SF41">
    <property type="entry name" value="AMINE OXIDASE"/>
    <property type="match status" value="1"/>
</dbReference>
<dbReference type="EC" id="1.4.3.-" evidence="1"/>
<feature type="domain" description="Copper amine oxidase catalytic" evidence="2">
    <location>
        <begin position="53"/>
        <end position="133"/>
    </location>
</feature>
<comment type="caution">
    <text evidence="3">The sequence shown here is derived from an EMBL/GenBank/DDBJ whole genome shotgun (WGS) entry which is preliminary data.</text>
</comment>
<comment type="PTM">
    <text evidence="1">Topaquinone (TPQ) is generated by copper-dependent autoxidation of a specific tyrosyl residue.</text>
</comment>
<dbReference type="OrthoDB" id="5379943at2759"/>
<dbReference type="GO" id="GO:0048038">
    <property type="term" value="F:quinone binding"/>
    <property type="evidence" value="ECO:0007669"/>
    <property type="project" value="InterPro"/>
</dbReference>
<organism evidence="3 4">
    <name type="scientific">Salix dunnii</name>
    <dbReference type="NCBI Taxonomy" id="1413687"/>
    <lineage>
        <taxon>Eukaryota</taxon>
        <taxon>Viridiplantae</taxon>
        <taxon>Streptophyta</taxon>
        <taxon>Embryophyta</taxon>
        <taxon>Tracheophyta</taxon>
        <taxon>Spermatophyta</taxon>
        <taxon>Magnoliopsida</taxon>
        <taxon>eudicotyledons</taxon>
        <taxon>Gunneridae</taxon>
        <taxon>Pentapetalae</taxon>
        <taxon>rosids</taxon>
        <taxon>fabids</taxon>
        <taxon>Malpighiales</taxon>
        <taxon>Salicaceae</taxon>
        <taxon>Saliceae</taxon>
        <taxon>Salix</taxon>
    </lineage>
</organism>
<dbReference type="Pfam" id="PF01179">
    <property type="entry name" value="Cu_amine_oxid"/>
    <property type="match status" value="1"/>
</dbReference>
<dbReference type="InterPro" id="IPR036460">
    <property type="entry name" value="Cu_amine_oxidase_C_sf"/>
</dbReference>
<keyword evidence="1" id="KW-0560">Oxidoreductase</keyword>
<proteinExistence type="inferred from homology"/>
<dbReference type="Proteomes" id="UP000657918">
    <property type="component" value="Unassembled WGS sequence"/>
</dbReference>
<protein>
    <recommendedName>
        <fullName evidence="1">Amine oxidase</fullName>
        <ecNumber evidence="1">1.4.3.-</ecNumber>
    </recommendedName>
</protein>
<gene>
    <name evidence="3" type="ORF">SADUNF_Sadunf03G0083200</name>
</gene>
<keyword evidence="1" id="KW-0479">Metal-binding</keyword>
<evidence type="ECO:0000313" key="3">
    <source>
        <dbReference type="EMBL" id="KAF9685717.1"/>
    </source>
</evidence>
<evidence type="ECO:0000313" key="4">
    <source>
        <dbReference type="Proteomes" id="UP000657918"/>
    </source>
</evidence>
<accession>A0A835N0L3</accession>
<dbReference type="GO" id="GO:0009308">
    <property type="term" value="P:amine metabolic process"/>
    <property type="evidence" value="ECO:0007669"/>
    <property type="project" value="UniProtKB-UniRule"/>
</dbReference>
<dbReference type="AlphaFoldDB" id="A0A835N0L3"/>